<evidence type="ECO:0000259" key="4">
    <source>
        <dbReference type="Pfam" id="PF14432"/>
    </source>
</evidence>
<evidence type="ECO:0000256" key="3">
    <source>
        <dbReference type="PROSITE-ProRule" id="PRU00708"/>
    </source>
</evidence>
<comment type="caution">
    <text evidence="5">The sequence shown here is derived from an EMBL/GenBank/DDBJ whole genome shotgun (WGS) entry which is preliminary data.</text>
</comment>
<feature type="repeat" description="PPR" evidence="3">
    <location>
        <begin position="698"/>
        <end position="732"/>
    </location>
</feature>
<organism evidence="5 6">
    <name type="scientific">Liquidambar formosana</name>
    <name type="common">Formosan gum</name>
    <dbReference type="NCBI Taxonomy" id="63359"/>
    <lineage>
        <taxon>Eukaryota</taxon>
        <taxon>Viridiplantae</taxon>
        <taxon>Streptophyta</taxon>
        <taxon>Embryophyta</taxon>
        <taxon>Tracheophyta</taxon>
        <taxon>Spermatophyta</taxon>
        <taxon>Magnoliopsida</taxon>
        <taxon>eudicotyledons</taxon>
        <taxon>Gunneridae</taxon>
        <taxon>Pentapetalae</taxon>
        <taxon>Saxifragales</taxon>
        <taxon>Altingiaceae</taxon>
        <taxon>Liquidambar</taxon>
    </lineage>
</organism>
<dbReference type="Pfam" id="PF20431">
    <property type="entry name" value="E_motif"/>
    <property type="match status" value="1"/>
</dbReference>
<dbReference type="InterPro" id="IPR046849">
    <property type="entry name" value="E2_motif"/>
</dbReference>
<feature type="repeat" description="PPR" evidence="3">
    <location>
        <begin position="597"/>
        <end position="631"/>
    </location>
</feature>
<dbReference type="FunFam" id="1.25.40.10:FF:000366">
    <property type="entry name" value="Pentatricopeptide (PPR) repeat-containing protein"/>
    <property type="match status" value="1"/>
</dbReference>
<dbReference type="FunFam" id="1.25.40.10:FF:001325">
    <property type="entry name" value="Tetratricopeptide repeat (TPR)-like superfamily protein"/>
    <property type="match status" value="1"/>
</dbReference>
<dbReference type="Pfam" id="PF14432">
    <property type="entry name" value="DYW_deaminase"/>
    <property type="match status" value="1"/>
</dbReference>
<feature type="repeat" description="PPR" evidence="3">
    <location>
        <begin position="295"/>
        <end position="329"/>
    </location>
</feature>
<feature type="domain" description="DYW" evidence="4">
    <location>
        <begin position="913"/>
        <end position="1005"/>
    </location>
</feature>
<dbReference type="Pfam" id="PF01535">
    <property type="entry name" value="PPR"/>
    <property type="match status" value="4"/>
</dbReference>
<reference evidence="5 6" key="1">
    <citation type="journal article" date="2024" name="Plant J.">
        <title>Genome sequences and population genomics reveal climatic adaptation and genomic divergence between two closely related sweetgum species.</title>
        <authorList>
            <person name="Xu W.Q."/>
            <person name="Ren C.Q."/>
            <person name="Zhang X.Y."/>
            <person name="Comes H.P."/>
            <person name="Liu X.H."/>
            <person name="Li Y.G."/>
            <person name="Kettle C.J."/>
            <person name="Jalonen R."/>
            <person name="Gaisberger H."/>
            <person name="Ma Y.Z."/>
            <person name="Qiu Y.X."/>
        </authorList>
    </citation>
    <scope>NUCLEOTIDE SEQUENCE [LARGE SCALE GENOMIC DNA]</scope>
    <source>
        <strain evidence="5">Hangzhou</strain>
    </source>
</reference>
<evidence type="ECO:0000256" key="1">
    <source>
        <dbReference type="ARBA" id="ARBA00006643"/>
    </source>
</evidence>
<dbReference type="GO" id="GO:0009451">
    <property type="term" value="P:RNA modification"/>
    <property type="evidence" value="ECO:0007669"/>
    <property type="project" value="InterPro"/>
</dbReference>
<feature type="repeat" description="PPR" evidence="3">
    <location>
        <begin position="194"/>
        <end position="228"/>
    </location>
</feature>
<dbReference type="PANTHER" id="PTHR47926">
    <property type="entry name" value="PENTATRICOPEPTIDE REPEAT-CONTAINING PROTEIN"/>
    <property type="match status" value="1"/>
</dbReference>
<dbReference type="GO" id="GO:0008270">
    <property type="term" value="F:zinc ion binding"/>
    <property type="evidence" value="ECO:0007669"/>
    <property type="project" value="InterPro"/>
</dbReference>
<evidence type="ECO:0000313" key="5">
    <source>
        <dbReference type="EMBL" id="KAK9275535.1"/>
    </source>
</evidence>
<evidence type="ECO:0000256" key="2">
    <source>
        <dbReference type="ARBA" id="ARBA00022737"/>
    </source>
</evidence>
<dbReference type="PROSITE" id="PS51375">
    <property type="entry name" value="PPR"/>
    <property type="match status" value="5"/>
</dbReference>
<dbReference type="FunFam" id="1.25.40.10:FF:000227">
    <property type="entry name" value="Pentatricopeptide repeat-containing protein At3g13880"/>
    <property type="match status" value="2"/>
</dbReference>
<dbReference type="FunFam" id="1.25.40.10:FF:000073">
    <property type="entry name" value="Pentatricopeptide repeat-containing protein chloroplastic"/>
    <property type="match status" value="1"/>
</dbReference>
<keyword evidence="6" id="KW-1185">Reference proteome</keyword>
<dbReference type="InterPro" id="IPR046848">
    <property type="entry name" value="E_motif"/>
</dbReference>
<dbReference type="Gene3D" id="1.25.40.10">
    <property type="entry name" value="Tetratricopeptide repeat domain"/>
    <property type="match status" value="6"/>
</dbReference>
<accession>A0AAP0RD10</accession>
<dbReference type="NCBIfam" id="TIGR00756">
    <property type="entry name" value="PPR"/>
    <property type="match status" value="7"/>
</dbReference>
<dbReference type="AlphaFoldDB" id="A0AAP0RD10"/>
<gene>
    <name evidence="5" type="ORF">L1049_022802</name>
</gene>
<dbReference type="Proteomes" id="UP001415857">
    <property type="component" value="Unassembled WGS sequence"/>
</dbReference>
<dbReference type="InterPro" id="IPR011990">
    <property type="entry name" value="TPR-like_helical_dom_sf"/>
</dbReference>
<dbReference type="FunFam" id="1.25.40.10:FF:000031">
    <property type="entry name" value="Pentatricopeptide repeat-containing protein mitochondrial"/>
    <property type="match status" value="1"/>
</dbReference>
<proteinExistence type="inferred from homology"/>
<dbReference type="InterPro" id="IPR032867">
    <property type="entry name" value="DYW_dom"/>
</dbReference>
<feature type="repeat" description="PPR" evidence="3">
    <location>
        <begin position="163"/>
        <end position="193"/>
    </location>
</feature>
<dbReference type="InterPro" id="IPR046960">
    <property type="entry name" value="PPR_At4g14850-like_plant"/>
</dbReference>
<dbReference type="FunFam" id="1.25.40.10:FF:000343">
    <property type="entry name" value="Pentatricopeptide repeat-containing protein At3g58590"/>
    <property type="match status" value="1"/>
</dbReference>
<dbReference type="InterPro" id="IPR002885">
    <property type="entry name" value="PPR_rpt"/>
</dbReference>
<comment type="similarity">
    <text evidence="1">Belongs to the PPR family. PCMP-H subfamily.</text>
</comment>
<dbReference type="Pfam" id="PF13041">
    <property type="entry name" value="PPR_2"/>
    <property type="match status" value="5"/>
</dbReference>
<dbReference type="PANTHER" id="PTHR47926:SF344">
    <property type="entry name" value="OS07G0636900 PROTEIN"/>
    <property type="match status" value="1"/>
</dbReference>
<name>A0AAP0RD10_LIQFO</name>
<dbReference type="GO" id="GO:0003723">
    <property type="term" value="F:RNA binding"/>
    <property type="evidence" value="ECO:0007669"/>
    <property type="project" value="InterPro"/>
</dbReference>
<protein>
    <recommendedName>
        <fullName evidence="4">DYW domain-containing protein</fullName>
    </recommendedName>
</protein>
<evidence type="ECO:0000313" key="6">
    <source>
        <dbReference type="Proteomes" id="UP001415857"/>
    </source>
</evidence>
<dbReference type="Pfam" id="PF20430">
    <property type="entry name" value="Eplus_motif"/>
    <property type="match status" value="1"/>
</dbReference>
<dbReference type="EMBL" id="JBBPBK010000011">
    <property type="protein sequence ID" value="KAK9275535.1"/>
    <property type="molecule type" value="Genomic_DNA"/>
</dbReference>
<keyword evidence="2" id="KW-0677">Repeat</keyword>
<sequence>MECDFFSLKMHSPSHSLRGLFLPVCPLITPSVQFPKKPHTLLRPLLPFIQLKSSSCAALDIVEPNYPTSDLAFNNTRSLPGRVHDGFWKIPRKLPNPIGPNLLPSRRIIETDAKCRIERGVSLNSKEMLRWYSGMLRMCASKGSLNEGKAVHGQVIINGVEPDSHLWISLVNVYAKCGSLECARRVFDEMPEWNVVSWTALISGFVDEGYGRVGVDLFCKMRKEGFRPNEFTLTTALKACSMCSTLDLGKQVHAEVIKVGAFSDLIVGSALVDLYAKSGEMELARRVFSCMPEKNAVSWNALLNGYAQMGDGKEILKLFCEMTVSEMKICKFTLSTVLKGCANSGNLREGQAVHSLAIRNGCELDEFLSCSLLDMYSKCGMADAALKVFGRIKDPDIVSWSAMISCLGQQGKSQEAELFHLMRHAGVRPNQFTLSSLVSAATDLGDLSYGESIHAFICKFGFESDNSVGNALVRMYMKTGSVRDGCRVFEAMSDRDVVSWNALLSGFHEKETCNQWPRIFSQMLVEGFKSNMYLFDSILRSCSSLSNVGFGKQVHAHIVKNSLAGNDFVGTALIDMYAKSNCLEDAVVVFNRLIERDVFTWTVIITGYAQTDQAEKAVKCFSQMQREGVTPNEFTLASCLNGCSHIATLANGQQLHSMVIKAGQLGDMFVASALVDMYGKCGCIEDAEAIFKSLVSRDTILWNTIICVYAQHGQGEKALEASRSMLDEGTMPDEITFIGVLSACSHMGWIEEGKKHFNLLRNIYGIAPTIQHHTCMVDMLGRAGRFDEVERYIEEMKLIPTASIWETVLGACKLHGNVEFGERAADKLFELVPEMDSSYVLLSNIFALKGRWDDVRKVRTLMSDQSVKKEPGCSWVEVDAQVHVFLSQDSSHPKIRDIYLKLEELGQKLTSAGYIPKMEHVLHDVTDKEKKENLFHHSERLALAFALISTNPRKTIRIYKNLRICGDCHDVMKVLSDITNREIVIRDIKRFHHFKNGTCSCQDYW</sequence>